<comment type="caution">
    <text evidence="3">The sequence shown here is derived from an EMBL/GenBank/DDBJ whole genome shotgun (WGS) entry which is preliminary data.</text>
</comment>
<evidence type="ECO:0000256" key="2">
    <source>
        <dbReference type="SAM" id="Phobius"/>
    </source>
</evidence>
<keyword evidence="2" id="KW-0812">Transmembrane</keyword>
<feature type="region of interest" description="Disordered" evidence="1">
    <location>
        <begin position="71"/>
        <end position="97"/>
    </location>
</feature>
<evidence type="ECO:0000313" key="3">
    <source>
        <dbReference type="EMBL" id="KAI3437927.1"/>
    </source>
</evidence>
<evidence type="ECO:0000313" key="4">
    <source>
        <dbReference type="Proteomes" id="UP001055712"/>
    </source>
</evidence>
<proteinExistence type="predicted"/>
<keyword evidence="2" id="KW-0472">Membrane</keyword>
<gene>
    <name evidence="3" type="ORF">D9Q98_000371</name>
</gene>
<dbReference type="EMBL" id="SIDB01000001">
    <property type="protein sequence ID" value="KAI3437927.1"/>
    <property type="molecule type" value="Genomic_DNA"/>
</dbReference>
<sequence>MASAAVATALASLATALPTVSAWMLSALSSAFFAVRLGLYVLLVCVAWLRIIEEDDGGAYSSVLSASTLRQHDDAAPQRGGRQGASPSSEASLEESMDDWFEGSIVTETAASDYGPNSADAPTTPSTAAGLKVAAEPPPHEEHVSTAKAVLPTEVAAVAEDEEEKQVLTGAALAGGGGLAAAGRQAVESGIVKPSKQGRRSKKQKKKPWLNRQLEGLFKPVSEKYNAAGFMMYRGFNRAGKRIERSAAILGKHLDGSIRDVGASAVGEVERLLKKWIKFGGAVALLTVCLLPLPNVHVTITAGAD</sequence>
<accession>A0A9D4TY81</accession>
<feature type="transmembrane region" description="Helical" evidence="2">
    <location>
        <begin position="32"/>
        <end position="52"/>
    </location>
</feature>
<dbReference type="AlphaFoldDB" id="A0A9D4TY81"/>
<reference evidence="3" key="2">
    <citation type="submission" date="2020-11" db="EMBL/GenBank/DDBJ databases">
        <authorList>
            <person name="Cecchin M."/>
            <person name="Marcolungo L."/>
            <person name="Rossato M."/>
            <person name="Girolomoni L."/>
            <person name="Cosentino E."/>
            <person name="Cuine S."/>
            <person name="Li-Beisson Y."/>
            <person name="Delledonne M."/>
            <person name="Ballottari M."/>
        </authorList>
    </citation>
    <scope>NUCLEOTIDE SEQUENCE</scope>
    <source>
        <strain evidence="3">211/11P</strain>
        <tissue evidence="3">Whole cell</tissue>
    </source>
</reference>
<evidence type="ECO:0000256" key="1">
    <source>
        <dbReference type="SAM" id="MobiDB-lite"/>
    </source>
</evidence>
<name>A0A9D4TY81_CHLVU</name>
<protein>
    <submittedName>
        <fullName evidence="3">Uncharacterized protein</fullName>
    </submittedName>
</protein>
<reference evidence="3" key="1">
    <citation type="journal article" date="2019" name="Plant J.">
        <title>Chlorella vulgaris genome assembly and annotation reveals the molecular basis for metabolic acclimation to high light conditions.</title>
        <authorList>
            <person name="Cecchin M."/>
            <person name="Marcolungo L."/>
            <person name="Rossato M."/>
            <person name="Girolomoni L."/>
            <person name="Cosentino E."/>
            <person name="Cuine S."/>
            <person name="Li-Beisson Y."/>
            <person name="Delledonne M."/>
            <person name="Ballottari M."/>
        </authorList>
    </citation>
    <scope>NUCLEOTIDE SEQUENCE</scope>
    <source>
        <strain evidence="3">211/11P</strain>
    </source>
</reference>
<dbReference type="Proteomes" id="UP001055712">
    <property type="component" value="Unassembled WGS sequence"/>
</dbReference>
<keyword evidence="4" id="KW-1185">Reference proteome</keyword>
<organism evidence="3 4">
    <name type="scientific">Chlorella vulgaris</name>
    <name type="common">Green alga</name>
    <dbReference type="NCBI Taxonomy" id="3077"/>
    <lineage>
        <taxon>Eukaryota</taxon>
        <taxon>Viridiplantae</taxon>
        <taxon>Chlorophyta</taxon>
        <taxon>core chlorophytes</taxon>
        <taxon>Trebouxiophyceae</taxon>
        <taxon>Chlorellales</taxon>
        <taxon>Chlorellaceae</taxon>
        <taxon>Chlorella clade</taxon>
        <taxon>Chlorella</taxon>
    </lineage>
</organism>
<keyword evidence="2" id="KW-1133">Transmembrane helix</keyword>
<dbReference type="OrthoDB" id="10618236at2759"/>